<gene>
    <name evidence="9" type="ORF">N300_05804</name>
</gene>
<dbReference type="AlphaFoldDB" id="A0A091IEV8"/>
<evidence type="ECO:0000256" key="5">
    <source>
        <dbReference type="ARBA" id="ARBA00030643"/>
    </source>
</evidence>
<dbReference type="EMBL" id="KL218597">
    <property type="protein sequence ID" value="KFP06797.1"/>
    <property type="molecule type" value="Genomic_DNA"/>
</dbReference>
<sequence>WHPPHTPPGMRQHQDLGTQYRSVIYTLSPQQQEAALRSREGYQQELREQDRGDITTVIHPAGDFYYAEDHHQQYLHKVPGASCEMKGTGVTCPI</sequence>
<evidence type="ECO:0000256" key="7">
    <source>
        <dbReference type="ARBA" id="ARBA00048782"/>
    </source>
</evidence>
<comment type="similarity">
    <text evidence="1">Belongs to the MsrA Met sulfoxide reductase family.</text>
</comment>
<protein>
    <recommendedName>
        <fullName evidence="2">peptide-methionine (S)-S-oxide reductase</fullName>
        <ecNumber evidence="2">1.8.4.11</ecNumber>
    </recommendedName>
    <alternativeName>
        <fullName evidence="5">Peptide-methionine (S)-S-oxide reductase</fullName>
    </alternativeName>
    <alternativeName>
        <fullName evidence="4">Protein-methionine-S-oxide reductase</fullName>
    </alternativeName>
</protein>
<dbReference type="EC" id="1.8.4.11" evidence="2"/>
<comment type="catalytic activity">
    <reaction evidence="7">
        <text>[thioredoxin]-disulfide + L-methionine + H2O = L-methionine (S)-S-oxide + [thioredoxin]-dithiol</text>
        <dbReference type="Rhea" id="RHEA:19993"/>
        <dbReference type="Rhea" id="RHEA-COMP:10698"/>
        <dbReference type="Rhea" id="RHEA-COMP:10700"/>
        <dbReference type="ChEBI" id="CHEBI:15377"/>
        <dbReference type="ChEBI" id="CHEBI:29950"/>
        <dbReference type="ChEBI" id="CHEBI:50058"/>
        <dbReference type="ChEBI" id="CHEBI:57844"/>
        <dbReference type="ChEBI" id="CHEBI:58772"/>
        <dbReference type="EC" id="1.8.4.11"/>
    </reaction>
</comment>
<proteinExistence type="inferred from homology"/>
<evidence type="ECO:0000256" key="2">
    <source>
        <dbReference type="ARBA" id="ARBA00012502"/>
    </source>
</evidence>
<evidence type="ECO:0000256" key="6">
    <source>
        <dbReference type="ARBA" id="ARBA00047806"/>
    </source>
</evidence>
<evidence type="ECO:0000313" key="10">
    <source>
        <dbReference type="Proteomes" id="UP000054308"/>
    </source>
</evidence>
<keyword evidence="10" id="KW-1185">Reference proteome</keyword>
<dbReference type="Proteomes" id="UP000054308">
    <property type="component" value="Unassembled WGS sequence"/>
</dbReference>
<evidence type="ECO:0000259" key="8">
    <source>
        <dbReference type="Pfam" id="PF01625"/>
    </source>
</evidence>
<evidence type="ECO:0000313" key="9">
    <source>
        <dbReference type="EMBL" id="KFP06797.1"/>
    </source>
</evidence>
<organism evidence="9 10">
    <name type="scientific">Calypte anna</name>
    <name type="common">Anna's hummingbird</name>
    <name type="synonym">Archilochus anna</name>
    <dbReference type="NCBI Taxonomy" id="9244"/>
    <lineage>
        <taxon>Eukaryota</taxon>
        <taxon>Metazoa</taxon>
        <taxon>Chordata</taxon>
        <taxon>Craniata</taxon>
        <taxon>Vertebrata</taxon>
        <taxon>Euteleostomi</taxon>
        <taxon>Archelosauria</taxon>
        <taxon>Archosauria</taxon>
        <taxon>Dinosauria</taxon>
        <taxon>Saurischia</taxon>
        <taxon>Theropoda</taxon>
        <taxon>Coelurosauria</taxon>
        <taxon>Aves</taxon>
        <taxon>Neognathae</taxon>
        <taxon>Neoaves</taxon>
        <taxon>Strisores</taxon>
        <taxon>Apodiformes</taxon>
        <taxon>Trochilidae</taxon>
        <taxon>Calypte</taxon>
    </lineage>
</organism>
<evidence type="ECO:0000256" key="3">
    <source>
        <dbReference type="ARBA" id="ARBA00023002"/>
    </source>
</evidence>
<accession>A0A091IEV8</accession>
<dbReference type="GO" id="GO:0005737">
    <property type="term" value="C:cytoplasm"/>
    <property type="evidence" value="ECO:0007669"/>
    <property type="project" value="TreeGrafter"/>
</dbReference>
<dbReference type="GO" id="GO:0034599">
    <property type="term" value="P:cellular response to oxidative stress"/>
    <property type="evidence" value="ECO:0007669"/>
    <property type="project" value="TreeGrafter"/>
</dbReference>
<dbReference type="Pfam" id="PF01625">
    <property type="entry name" value="PMSR"/>
    <property type="match status" value="1"/>
</dbReference>
<feature type="domain" description="Peptide methionine sulphoxide reductase MsrA" evidence="8">
    <location>
        <begin position="10"/>
        <end position="83"/>
    </location>
</feature>
<dbReference type="PANTHER" id="PTHR42799">
    <property type="entry name" value="MITOCHONDRIAL PEPTIDE METHIONINE SULFOXIDE REDUCTASE"/>
    <property type="match status" value="1"/>
</dbReference>
<reference evidence="9 10" key="1">
    <citation type="submission" date="2014-04" db="EMBL/GenBank/DDBJ databases">
        <title>Genome evolution of avian class.</title>
        <authorList>
            <person name="Zhang G."/>
            <person name="Li C."/>
        </authorList>
    </citation>
    <scope>NUCLEOTIDE SEQUENCE [LARGE SCALE GENOMIC DNA]</scope>
    <source>
        <strain evidence="9">BGI_N300</strain>
    </source>
</reference>
<feature type="non-terminal residue" evidence="9">
    <location>
        <position position="1"/>
    </location>
</feature>
<dbReference type="InterPro" id="IPR050162">
    <property type="entry name" value="MsrA_MetSO_reductase"/>
</dbReference>
<dbReference type="STRING" id="9244.A0A091IEV8"/>
<dbReference type="PANTHER" id="PTHR42799:SF2">
    <property type="entry name" value="MITOCHONDRIAL PEPTIDE METHIONINE SULFOXIDE REDUCTASE"/>
    <property type="match status" value="1"/>
</dbReference>
<dbReference type="GO" id="GO:0008113">
    <property type="term" value="F:peptide-methionine (S)-S-oxide reductase activity"/>
    <property type="evidence" value="ECO:0007669"/>
    <property type="project" value="UniProtKB-EC"/>
</dbReference>
<dbReference type="SUPFAM" id="SSF55068">
    <property type="entry name" value="Peptide methionine sulfoxide reductase"/>
    <property type="match status" value="1"/>
</dbReference>
<comment type="catalytic activity">
    <reaction evidence="6">
        <text>L-methionyl-[protein] + [thioredoxin]-disulfide + H2O = L-methionyl-(S)-S-oxide-[protein] + [thioredoxin]-dithiol</text>
        <dbReference type="Rhea" id="RHEA:14217"/>
        <dbReference type="Rhea" id="RHEA-COMP:10698"/>
        <dbReference type="Rhea" id="RHEA-COMP:10700"/>
        <dbReference type="Rhea" id="RHEA-COMP:12313"/>
        <dbReference type="Rhea" id="RHEA-COMP:12315"/>
        <dbReference type="ChEBI" id="CHEBI:15377"/>
        <dbReference type="ChEBI" id="CHEBI:16044"/>
        <dbReference type="ChEBI" id="CHEBI:29950"/>
        <dbReference type="ChEBI" id="CHEBI:44120"/>
        <dbReference type="ChEBI" id="CHEBI:50058"/>
        <dbReference type="EC" id="1.8.4.11"/>
    </reaction>
</comment>
<keyword evidence="3" id="KW-0560">Oxidoreductase</keyword>
<dbReference type="InterPro" id="IPR002569">
    <property type="entry name" value="Met_Sox_Rdtase_MsrA_dom"/>
</dbReference>
<evidence type="ECO:0000256" key="1">
    <source>
        <dbReference type="ARBA" id="ARBA00005591"/>
    </source>
</evidence>
<dbReference type="InterPro" id="IPR036509">
    <property type="entry name" value="Met_Sox_Rdtase_MsrA_sf"/>
</dbReference>
<feature type="non-terminal residue" evidence="9">
    <location>
        <position position="94"/>
    </location>
</feature>
<dbReference type="Gene3D" id="3.30.1060.10">
    <property type="entry name" value="Peptide methionine sulphoxide reductase MsrA"/>
    <property type="match status" value="1"/>
</dbReference>
<evidence type="ECO:0000256" key="4">
    <source>
        <dbReference type="ARBA" id="ARBA00030273"/>
    </source>
</evidence>
<name>A0A091IEV8_CALAN</name>